<name>A0ABT3QWC2_9HYPH</name>
<dbReference type="CDD" id="cd03216">
    <property type="entry name" value="ABC_Carb_Monos_I"/>
    <property type="match status" value="1"/>
</dbReference>
<dbReference type="SMART" id="SM00382">
    <property type="entry name" value="AAA"/>
    <property type="match status" value="2"/>
</dbReference>
<feature type="domain" description="ABC transporter" evidence="10">
    <location>
        <begin position="262"/>
        <end position="500"/>
    </location>
</feature>
<keyword evidence="6" id="KW-0547">Nucleotide-binding</keyword>
<keyword evidence="5" id="KW-0677">Repeat</keyword>
<proteinExistence type="inferred from homology"/>
<dbReference type="SUPFAM" id="SSF52540">
    <property type="entry name" value="P-loop containing nucleoside triphosphate hydrolases"/>
    <property type="match status" value="2"/>
</dbReference>
<evidence type="ECO:0000313" key="11">
    <source>
        <dbReference type="EMBL" id="MCX2721151.1"/>
    </source>
</evidence>
<dbReference type="EMBL" id="JAPEVI010000001">
    <property type="protein sequence ID" value="MCX2721151.1"/>
    <property type="molecule type" value="Genomic_DNA"/>
</dbReference>
<keyword evidence="12" id="KW-1185">Reference proteome</keyword>
<evidence type="ECO:0000259" key="10">
    <source>
        <dbReference type="PROSITE" id="PS50893"/>
    </source>
</evidence>
<dbReference type="PANTHER" id="PTHR43790">
    <property type="entry name" value="CARBOHYDRATE TRANSPORT ATP-BINDING PROTEIN MG119-RELATED"/>
    <property type="match status" value="1"/>
</dbReference>
<evidence type="ECO:0000256" key="2">
    <source>
        <dbReference type="ARBA" id="ARBA00022448"/>
    </source>
</evidence>
<evidence type="ECO:0000256" key="3">
    <source>
        <dbReference type="ARBA" id="ARBA00022475"/>
    </source>
</evidence>
<sequence length="500" mass="55037">MPLFLEMDAISKTFPGVKALDRVDLALRLGEVHVLAGENGAGKSTLMKIMTGVLRADPGGSIRIDGNEVVIRDPVHARALGISIIYQELAVVDNLTVAENIFLAREPKNRMGMIDRRKMNADARKVLDELEMDISPTTRVGRLSIGQKQMVEIARAISYDCRLIIMDEPTASLSHHEAATLARIVKNLVAQNIGIVYISHRLDEIFEIGDRVTVLRDGVTVDSAPIGEMNRERLVRKMVDRDLEQLFGHHLSHASDEVLLSARGLTLKKHRSQGAPVRDVSFDLHQGEVLGFFGLVGSGRTEVMEMIFGSREYEGSISIDGRPVNIHAPSAAIEQGIGFVTEDRQGQGLVLGMSVRENFSLTHLAEYCRFDFVNRSRESARCREFIRALGIKTPSPEQKIQNLSGGNQQKVVIAKWVARKPRILIVDEPTRGIDIGAKAEVHALLNRLASEGMSIIIVSSDLPEILAISDRIIVLKDGCVNGELSRDQANEQTVMLAATA</sequence>
<comment type="similarity">
    <text evidence="1">Belongs to the ABC transporter superfamily.</text>
</comment>
<evidence type="ECO:0000256" key="1">
    <source>
        <dbReference type="ARBA" id="ARBA00005417"/>
    </source>
</evidence>
<keyword evidence="2" id="KW-0813">Transport</keyword>
<dbReference type="GO" id="GO:0005524">
    <property type="term" value="F:ATP binding"/>
    <property type="evidence" value="ECO:0007669"/>
    <property type="project" value="UniProtKB-KW"/>
</dbReference>
<evidence type="ECO:0000256" key="9">
    <source>
        <dbReference type="ARBA" id="ARBA00023136"/>
    </source>
</evidence>
<dbReference type="Pfam" id="PF00005">
    <property type="entry name" value="ABC_tran"/>
    <property type="match status" value="2"/>
</dbReference>
<evidence type="ECO:0000256" key="8">
    <source>
        <dbReference type="ARBA" id="ARBA00022967"/>
    </source>
</evidence>
<dbReference type="Gene3D" id="3.40.50.300">
    <property type="entry name" value="P-loop containing nucleotide triphosphate hydrolases"/>
    <property type="match status" value="2"/>
</dbReference>
<dbReference type="InterPro" id="IPR027417">
    <property type="entry name" value="P-loop_NTPase"/>
</dbReference>
<dbReference type="PROSITE" id="PS50893">
    <property type="entry name" value="ABC_TRANSPORTER_2"/>
    <property type="match status" value="2"/>
</dbReference>
<evidence type="ECO:0000256" key="5">
    <source>
        <dbReference type="ARBA" id="ARBA00022737"/>
    </source>
</evidence>
<dbReference type="CDD" id="cd03215">
    <property type="entry name" value="ABC_Carb_Monos_II"/>
    <property type="match status" value="1"/>
</dbReference>
<feature type="domain" description="ABC transporter" evidence="10">
    <location>
        <begin position="5"/>
        <end position="242"/>
    </location>
</feature>
<keyword evidence="4" id="KW-0762">Sugar transport</keyword>
<organism evidence="11 12">
    <name type="scientific">Roseibium salinum</name>
    <dbReference type="NCBI Taxonomy" id="1604349"/>
    <lineage>
        <taxon>Bacteria</taxon>
        <taxon>Pseudomonadati</taxon>
        <taxon>Pseudomonadota</taxon>
        <taxon>Alphaproteobacteria</taxon>
        <taxon>Hyphomicrobiales</taxon>
        <taxon>Stappiaceae</taxon>
        <taxon>Roseibium</taxon>
    </lineage>
</organism>
<reference evidence="11 12" key="1">
    <citation type="journal article" date="2016" name="Int. J. Syst. Evol. Microbiol.">
        <title>Labrenzia salina sp. nov., isolated from the rhizosphere of the halophyte Arthrocnemum macrostachyum.</title>
        <authorList>
            <person name="Camacho M."/>
            <person name="Redondo-Gomez S."/>
            <person name="Rodriguez-Llorente I."/>
            <person name="Rohde M."/>
            <person name="Sproer C."/>
            <person name="Schumann P."/>
            <person name="Klenk H.P."/>
            <person name="Montero-Calasanz M.D.C."/>
        </authorList>
    </citation>
    <scope>NUCLEOTIDE SEQUENCE [LARGE SCALE GENOMIC DNA]</scope>
    <source>
        <strain evidence="11 12">DSM 29163</strain>
    </source>
</reference>
<keyword evidence="7 11" id="KW-0067">ATP-binding</keyword>
<keyword evidence="3" id="KW-1003">Cell membrane</keyword>
<accession>A0ABT3QWC2</accession>
<protein>
    <submittedName>
        <fullName evidence="11">Sugar ABC transporter ATP-binding protein</fullName>
    </submittedName>
</protein>
<dbReference type="PANTHER" id="PTHR43790:SF3">
    <property type="entry name" value="D-ALLOSE IMPORT ATP-BINDING PROTEIN ALSA-RELATED"/>
    <property type="match status" value="1"/>
</dbReference>
<gene>
    <name evidence="11" type="ORF">ON753_01830</name>
</gene>
<dbReference type="InterPro" id="IPR003593">
    <property type="entry name" value="AAA+_ATPase"/>
</dbReference>
<keyword evidence="8" id="KW-1278">Translocase</keyword>
<dbReference type="InterPro" id="IPR003439">
    <property type="entry name" value="ABC_transporter-like_ATP-bd"/>
</dbReference>
<dbReference type="RefSeq" id="WP_265960847.1">
    <property type="nucleotide sequence ID" value="NZ_JAPEVI010000001.1"/>
</dbReference>
<comment type="caution">
    <text evidence="11">The sequence shown here is derived from an EMBL/GenBank/DDBJ whole genome shotgun (WGS) entry which is preliminary data.</text>
</comment>
<evidence type="ECO:0000256" key="4">
    <source>
        <dbReference type="ARBA" id="ARBA00022597"/>
    </source>
</evidence>
<keyword evidence="9" id="KW-0472">Membrane</keyword>
<evidence type="ECO:0000256" key="6">
    <source>
        <dbReference type="ARBA" id="ARBA00022741"/>
    </source>
</evidence>
<dbReference type="Proteomes" id="UP001300261">
    <property type="component" value="Unassembled WGS sequence"/>
</dbReference>
<evidence type="ECO:0000313" key="12">
    <source>
        <dbReference type="Proteomes" id="UP001300261"/>
    </source>
</evidence>
<evidence type="ECO:0000256" key="7">
    <source>
        <dbReference type="ARBA" id="ARBA00022840"/>
    </source>
</evidence>
<dbReference type="InterPro" id="IPR017871">
    <property type="entry name" value="ABC_transporter-like_CS"/>
</dbReference>
<dbReference type="PROSITE" id="PS00211">
    <property type="entry name" value="ABC_TRANSPORTER_1"/>
    <property type="match status" value="1"/>
</dbReference>
<dbReference type="InterPro" id="IPR050107">
    <property type="entry name" value="ABC_carbohydrate_import_ATPase"/>
</dbReference>